<proteinExistence type="predicted"/>
<keyword evidence="4" id="KW-1185">Reference proteome</keyword>
<keyword evidence="2" id="KW-0472">Membrane</keyword>
<dbReference type="GO" id="GO:0032544">
    <property type="term" value="P:plastid translation"/>
    <property type="evidence" value="ECO:0007669"/>
    <property type="project" value="TreeGrafter"/>
</dbReference>
<evidence type="ECO:0000256" key="2">
    <source>
        <dbReference type="SAM" id="Phobius"/>
    </source>
</evidence>
<dbReference type="InterPro" id="IPR040307">
    <property type="entry name" value="Ribosomal_cL37"/>
</dbReference>
<feature type="region of interest" description="Disordered" evidence="1">
    <location>
        <begin position="76"/>
        <end position="95"/>
    </location>
</feature>
<accession>A0A7J6F2F8</accession>
<dbReference type="GO" id="GO:0009535">
    <property type="term" value="C:chloroplast thylakoid membrane"/>
    <property type="evidence" value="ECO:0007669"/>
    <property type="project" value="TreeGrafter"/>
</dbReference>
<evidence type="ECO:0008006" key="5">
    <source>
        <dbReference type="Google" id="ProtNLM"/>
    </source>
</evidence>
<protein>
    <recommendedName>
        <fullName evidence="5">50S ribosomal protein 5, chloroplastic</fullName>
    </recommendedName>
</protein>
<evidence type="ECO:0000313" key="4">
    <source>
        <dbReference type="Proteomes" id="UP000583929"/>
    </source>
</evidence>
<feature type="transmembrane region" description="Helical" evidence="2">
    <location>
        <begin position="184"/>
        <end position="205"/>
    </location>
</feature>
<comment type="caution">
    <text evidence="3">The sequence shown here is derived from an EMBL/GenBank/DDBJ whole genome shotgun (WGS) entry which is preliminary data.</text>
</comment>
<dbReference type="PANTHER" id="PTHR34678">
    <property type="entry name" value="50S RIBOSOMAL PROTEIN 5, CHLOROPLASTIC"/>
    <property type="match status" value="1"/>
</dbReference>
<keyword evidence="2" id="KW-1133">Transmembrane helix</keyword>
<dbReference type="EMBL" id="JAATIQ010000279">
    <property type="protein sequence ID" value="KAF4364818.1"/>
    <property type="molecule type" value="Genomic_DNA"/>
</dbReference>
<evidence type="ECO:0000256" key="1">
    <source>
        <dbReference type="SAM" id="MobiDB-lite"/>
    </source>
</evidence>
<dbReference type="CDD" id="cd23709">
    <property type="entry name" value="Psrp5_CTD"/>
    <property type="match status" value="1"/>
</dbReference>
<name>A0A7J6F2F8_CANSA</name>
<dbReference type="Proteomes" id="UP000583929">
    <property type="component" value="Unassembled WGS sequence"/>
</dbReference>
<gene>
    <name evidence="3" type="ORF">G4B88_025537</name>
</gene>
<dbReference type="PANTHER" id="PTHR34678:SF1">
    <property type="entry name" value="LARGE RIBOSOMAL SUBUNIT PROTEIN CL37"/>
    <property type="match status" value="1"/>
</dbReference>
<dbReference type="AlphaFoldDB" id="A0A7J6F2F8"/>
<reference evidence="3 4" key="1">
    <citation type="journal article" date="2020" name="bioRxiv">
        <title>Sequence and annotation of 42 cannabis genomes reveals extensive copy number variation in cannabinoid synthesis and pathogen resistance genes.</title>
        <authorList>
            <person name="Mckernan K.J."/>
            <person name="Helbert Y."/>
            <person name="Kane L.T."/>
            <person name="Ebling H."/>
            <person name="Zhang L."/>
            <person name="Liu B."/>
            <person name="Eaton Z."/>
            <person name="Mclaughlin S."/>
            <person name="Kingan S."/>
            <person name="Baybayan P."/>
            <person name="Concepcion G."/>
            <person name="Jordan M."/>
            <person name="Riva A."/>
            <person name="Barbazuk W."/>
            <person name="Harkins T."/>
        </authorList>
    </citation>
    <scope>NUCLEOTIDE SEQUENCE [LARGE SCALE GENOMIC DNA]</scope>
    <source>
        <strain evidence="4">cv. Jamaican Lion 4</strain>
        <tissue evidence="3">Leaf</tissue>
    </source>
</reference>
<organism evidence="3 4">
    <name type="scientific">Cannabis sativa</name>
    <name type="common">Hemp</name>
    <name type="synonym">Marijuana</name>
    <dbReference type="NCBI Taxonomy" id="3483"/>
    <lineage>
        <taxon>Eukaryota</taxon>
        <taxon>Viridiplantae</taxon>
        <taxon>Streptophyta</taxon>
        <taxon>Embryophyta</taxon>
        <taxon>Tracheophyta</taxon>
        <taxon>Spermatophyta</taxon>
        <taxon>Magnoliopsida</taxon>
        <taxon>eudicotyledons</taxon>
        <taxon>Gunneridae</taxon>
        <taxon>Pentapetalae</taxon>
        <taxon>rosids</taxon>
        <taxon>fabids</taxon>
        <taxon>Rosales</taxon>
        <taxon>Cannabaceae</taxon>
        <taxon>Cannabis</taxon>
    </lineage>
</organism>
<evidence type="ECO:0000313" key="3">
    <source>
        <dbReference type="EMBL" id="KAF4364818.1"/>
    </source>
</evidence>
<keyword evidence="2" id="KW-0812">Transmembrane</keyword>
<sequence>MAALIVSSSSLNSPLLSSSSYSSSVTSSIPTFSRLQIKPIDLHPKCMMYGGVGVQNEMPMVMKRGGFVVVKVSSETTDGSGETESSNESESKEVQVSVDKLPLESKLQERMEQKLKMKLAKKIRLRRKRLVRKRKLRKKGKWPPSKMKKLKNILVFESKSAFLAFNSCLLDPLHELSSISHKPYVLDFVSLLFDCVFLFCVYAYICFHGESYFSFCLK</sequence>